<comment type="caution">
    <text evidence="2">The sequence shown here is derived from an EMBL/GenBank/DDBJ whole genome shotgun (WGS) entry which is preliminary data.</text>
</comment>
<protein>
    <submittedName>
        <fullName evidence="2">Uncharacterized protein</fullName>
    </submittedName>
</protein>
<evidence type="ECO:0000256" key="1">
    <source>
        <dbReference type="SAM" id="Phobius"/>
    </source>
</evidence>
<feature type="non-terminal residue" evidence="2">
    <location>
        <position position="1"/>
    </location>
</feature>
<keyword evidence="1" id="KW-1133">Transmembrane helix</keyword>
<sequence length="137" mass="15917">IADLNISSQDFPSNLSLIQCKALWNRRNKYSLTYALPYIWFNALEGNNQSKNLLKSNFDLTESQITLIFTWIETSINGWAKNILYLDIFDYINYAFLGLGLTLFSIGVIIFRVEQKRIKGKIPVKIKKKKFSIKKSK</sequence>
<dbReference type="EMBL" id="BARW01038732">
    <property type="protein sequence ID" value="GAJ24367.1"/>
    <property type="molecule type" value="Genomic_DNA"/>
</dbReference>
<organism evidence="2">
    <name type="scientific">marine sediment metagenome</name>
    <dbReference type="NCBI Taxonomy" id="412755"/>
    <lineage>
        <taxon>unclassified sequences</taxon>
        <taxon>metagenomes</taxon>
        <taxon>ecological metagenomes</taxon>
    </lineage>
</organism>
<keyword evidence="1" id="KW-0812">Transmembrane</keyword>
<proteinExistence type="predicted"/>
<name>X1VTN2_9ZZZZ</name>
<dbReference type="AlphaFoldDB" id="X1VTN2"/>
<gene>
    <name evidence="2" type="ORF">S12H4_59322</name>
</gene>
<accession>X1VTN2</accession>
<keyword evidence="1" id="KW-0472">Membrane</keyword>
<evidence type="ECO:0000313" key="2">
    <source>
        <dbReference type="EMBL" id="GAJ24367.1"/>
    </source>
</evidence>
<reference evidence="2" key="1">
    <citation type="journal article" date="2014" name="Front. Microbiol.">
        <title>High frequency of phylogenetically diverse reductive dehalogenase-homologous genes in deep subseafloor sedimentary metagenomes.</title>
        <authorList>
            <person name="Kawai M."/>
            <person name="Futagami T."/>
            <person name="Toyoda A."/>
            <person name="Takaki Y."/>
            <person name="Nishi S."/>
            <person name="Hori S."/>
            <person name="Arai W."/>
            <person name="Tsubouchi T."/>
            <person name="Morono Y."/>
            <person name="Uchiyama I."/>
            <person name="Ito T."/>
            <person name="Fujiyama A."/>
            <person name="Inagaki F."/>
            <person name="Takami H."/>
        </authorList>
    </citation>
    <scope>NUCLEOTIDE SEQUENCE</scope>
    <source>
        <strain evidence="2">Expedition CK06-06</strain>
    </source>
</reference>
<feature type="transmembrane region" description="Helical" evidence="1">
    <location>
        <begin position="91"/>
        <end position="111"/>
    </location>
</feature>